<gene>
    <name evidence="1" type="ORF">Pan216_00060</name>
</gene>
<dbReference type="EMBL" id="CP036279">
    <property type="protein sequence ID" value="QDU59179.1"/>
    <property type="molecule type" value="Genomic_DNA"/>
</dbReference>
<accession>A0A518AWR6</accession>
<dbReference type="RefSeq" id="WP_145253173.1">
    <property type="nucleotide sequence ID" value="NZ_CP036279.1"/>
</dbReference>
<dbReference type="InterPro" id="IPR016024">
    <property type="entry name" value="ARM-type_fold"/>
</dbReference>
<organism evidence="1 2">
    <name type="scientific">Kolteria novifilia</name>
    <dbReference type="NCBI Taxonomy" id="2527975"/>
    <lineage>
        <taxon>Bacteria</taxon>
        <taxon>Pseudomonadati</taxon>
        <taxon>Planctomycetota</taxon>
        <taxon>Planctomycetia</taxon>
        <taxon>Kolteriales</taxon>
        <taxon>Kolteriaceae</taxon>
        <taxon>Kolteria</taxon>
    </lineage>
</organism>
<dbReference type="AlphaFoldDB" id="A0A518AWR6"/>
<dbReference type="InterPro" id="IPR014825">
    <property type="entry name" value="DNA_alkylation"/>
</dbReference>
<dbReference type="PANTHER" id="PTHR41291:SF1">
    <property type="entry name" value="DNA ALKYLATION REPAIR PROTEIN"/>
    <property type="match status" value="1"/>
</dbReference>
<name>A0A518AWR6_9BACT</name>
<dbReference type="Gene3D" id="1.25.10.90">
    <property type="match status" value="1"/>
</dbReference>
<proteinExistence type="predicted"/>
<dbReference type="PANTHER" id="PTHR41291">
    <property type="entry name" value="DNA ALKYLATION REPAIR PROTEIN"/>
    <property type="match status" value="1"/>
</dbReference>
<keyword evidence="2" id="KW-1185">Reference proteome</keyword>
<dbReference type="KEGG" id="knv:Pan216_00060"/>
<dbReference type="SUPFAM" id="SSF48371">
    <property type="entry name" value="ARM repeat"/>
    <property type="match status" value="1"/>
</dbReference>
<evidence type="ECO:0000313" key="1">
    <source>
        <dbReference type="EMBL" id="QDU59179.1"/>
    </source>
</evidence>
<sequence length="229" mass="25459">MTPTDLLRELESLGTEQNRKIYARHGVNAHQFGVSYAELYKLQKRIKTDQVLAEALWSSGNHDARILATLIADPAAMTARKLDAWVNDLDDDVLGGMFAKLVGNTSTARQRADQWIKSRTEWIAACGWNVLAHLAMNDPGLEDEELAARIDAIEAHIHERPNRVRHAMNGALIAIGVRNSILEKRALAAAKRIGKVEVDHGATNCKTPDAAAYIRKTVEHQRKKSASRR</sequence>
<dbReference type="Proteomes" id="UP000317093">
    <property type="component" value="Chromosome"/>
</dbReference>
<reference evidence="1 2" key="1">
    <citation type="submission" date="2019-02" db="EMBL/GenBank/DDBJ databases">
        <title>Deep-cultivation of Planctomycetes and their phenomic and genomic characterization uncovers novel biology.</title>
        <authorList>
            <person name="Wiegand S."/>
            <person name="Jogler M."/>
            <person name="Boedeker C."/>
            <person name="Pinto D."/>
            <person name="Vollmers J."/>
            <person name="Rivas-Marin E."/>
            <person name="Kohn T."/>
            <person name="Peeters S.H."/>
            <person name="Heuer A."/>
            <person name="Rast P."/>
            <person name="Oberbeckmann S."/>
            <person name="Bunk B."/>
            <person name="Jeske O."/>
            <person name="Meyerdierks A."/>
            <person name="Storesund J.E."/>
            <person name="Kallscheuer N."/>
            <person name="Luecker S."/>
            <person name="Lage O.M."/>
            <person name="Pohl T."/>
            <person name="Merkel B.J."/>
            <person name="Hornburger P."/>
            <person name="Mueller R.-W."/>
            <person name="Bruemmer F."/>
            <person name="Labrenz M."/>
            <person name="Spormann A.M."/>
            <person name="Op den Camp H."/>
            <person name="Overmann J."/>
            <person name="Amann R."/>
            <person name="Jetten M.S.M."/>
            <person name="Mascher T."/>
            <person name="Medema M.H."/>
            <person name="Devos D.P."/>
            <person name="Kaster A.-K."/>
            <person name="Ovreas L."/>
            <person name="Rohde M."/>
            <person name="Galperin M.Y."/>
            <person name="Jogler C."/>
        </authorList>
    </citation>
    <scope>NUCLEOTIDE SEQUENCE [LARGE SCALE GENOMIC DNA]</scope>
    <source>
        <strain evidence="1 2">Pan216</strain>
    </source>
</reference>
<protein>
    <submittedName>
        <fullName evidence="1">DNA alkylation repair enzyme</fullName>
    </submittedName>
</protein>
<dbReference type="Pfam" id="PF08713">
    <property type="entry name" value="DNA_alkylation"/>
    <property type="match status" value="1"/>
</dbReference>
<evidence type="ECO:0000313" key="2">
    <source>
        <dbReference type="Proteomes" id="UP000317093"/>
    </source>
</evidence>
<dbReference type="OrthoDB" id="9801369at2"/>
<dbReference type="CDD" id="cd06561">
    <property type="entry name" value="AlkD_like"/>
    <property type="match status" value="1"/>
</dbReference>